<dbReference type="InterPro" id="IPR044298">
    <property type="entry name" value="MIG/MutY"/>
</dbReference>
<dbReference type="FunCoup" id="A0A024G1X1">
    <property type="interactions" value="15"/>
</dbReference>
<evidence type="ECO:0000256" key="1">
    <source>
        <dbReference type="ARBA" id="ARBA00000843"/>
    </source>
</evidence>
<proteinExistence type="inferred from homology"/>
<evidence type="ECO:0000256" key="5">
    <source>
        <dbReference type="ARBA" id="ARBA00022023"/>
    </source>
</evidence>
<dbReference type="GO" id="GO:0000701">
    <property type="term" value="F:purine-specific mismatch base pair DNA N-glycosylase activity"/>
    <property type="evidence" value="ECO:0007669"/>
    <property type="project" value="UniProtKB-EC"/>
</dbReference>
<dbReference type="CDD" id="cd00056">
    <property type="entry name" value="ENDO3c"/>
    <property type="match status" value="1"/>
</dbReference>
<dbReference type="SUPFAM" id="SSF48150">
    <property type="entry name" value="DNA-glycosylase"/>
    <property type="match status" value="1"/>
</dbReference>
<feature type="domain" description="HhH-GPD" evidence="15">
    <location>
        <begin position="119"/>
        <end position="271"/>
    </location>
</feature>
<evidence type="ECO:0000256" key="11">
    <source>
        <dbReference type="ARBA" id="ARBA00023014"/>
    </source>
</evidence>
<dbReference type="Pfam" id="PF00633">
    <property type="entry name" value="HHH"/>
    <property type="match status" value="1"/>
</dbReference>
<keyword evidence="11" id="KW-0411">Iron-sulfur</keyword>
<dbReference type="PANTHER" id="PTHR42944:SF1">
    <property type="entry name" value="ADENINE DNA GLYCOSYLASE"/>
    <property type="match status" value="1"/>
</dbReference>
<evidence type="ECO:0000259" key="15">
    <source>
        <dbReference type="SMART" id="SM00478"/>
    </source>
</evidence>
<evidence type="ECO:0000256" key="14">
    <source>
        <dbReference type="SAM" id="MobiDB-lite"/>
    </source>
</evidence>
<dbReference type="EC" id="3.2.2.31" evidence="4"/>
<dbReference type="Proteomes" id="UP000053237">
    <property type="component" value="Unassembled WGS sequence"/>
</dbReference>
<evidence type="ECO:0000256" key="8">
    <source>
        <dbReference type="ARBA" id="ARBA00022763"/>
    </source>
</evidence>
<evidence type="ECO:0000256" key="9">
    <source>
        <dbReference type="ARBA" id="ARBA00022801"/>
    </source>
</evidence>
<comment type="caution">
    <text evidence="16">The sequence shown here is derived from an EMBL/GenBank/DDBJ whole genome shotgun (WGS) entry which is preliminary data.</text>
</comment>
<keyword evidence="6" id="KW-0004">4Fe-4S</keyword>
<dbReference type="STRING" id="65357.A0A024G1X1"/>
<evidence type="ECO:0000256" key="2">
    <source>
        <dbReference type="ARBA" id="ARBA00001966"/>
    </source>
</evidence>
<keyword evidence="13" id="KW-0326">Glycosidase</keyword>
<dbReference type="InterPro" id="IPR004036">
    <property type="entry name" value="Endonuclease-III-like_CS2"/>
</dbReference>
<dbReference type="FunFam" id="1.10.340.30:FF:000002">
    <property type="entry name" value="Adenine DNA glycosylase"/>
    <property type="match status" value="1"/>
</dbReference>
<dbReference type="InterPro" id="IPR011257">
    <property type="entry name" value="DNA_glycosylase"/>
</dbReference>
<protein>
    <recommendedName>
        <fullName evidence="5">Adenine DNA glycosylase</fullName>
        <ecNumber evidence="4">3.2.2.31</ecNumber>
    </recommendedName>
</protein>
<dbReference type="OrthoDB" id="10248838at2759"/>
<dbReference type="GO" id="GO:0032357">
    <property type="term" value="F:oxidized purine DNA binding"/>
    <property type="evidence" value="ECO:0007669"/>
    <property type="project" value="TreeGrafter"/>
</dbReference>
<evidence type="ECO:0000256" key="7">
    <source>
        <dbReference type="ARBA" id="ARBA00022723"/>
    </source>
</evidence>
<dbReference type="Gene3D" id="1.10.1670.10">
    <property type="entry name" value="Helix-hairpin-Helix base-excision DNA repair enzymes (C-terminal)"/>
    <property type="match status" value="1"/>
</dbReference>
<keyword evidence="12" id="KW-0234">DNA repair</keyword>
<sequence length="406" mass="45706">MKSECTEPDIEDCVHPSATSSFHPHSNKCHQFTALEACAIREKLVKWFDSHRRNLPWRGDPPPYKTTAAHTARDNKKGSIQSYFQKDPCANVKIEPIMDEAIVESRTVSPYETWVSEIMLQQTRVDTVIDYFTRWISRFPTIAQLASASEEEVNSMWAGLGYYRRARMLHAGAKYVMEHYNGELPSSVEALLTIPGIGRYTAGAIASIAFDQKEPLVDGNVIRVMARLRAVGADPKNKKLVDLSWELAQCLVESCDSPGSLNQALMELGATVCGVQVARCTECPLKNECLAYARKRGYSSSDADSCNICDFTRKQEWDTKISDVLQYPLKARKNASRNEELCVAVLSFVDMKEKQQKVKETLHTDKESSSASILQSELSNWRFLMSKRPKGVLLAGQWEFINMKAS</sequence>
<feature type="region of interest" description="Disordered" evidence="14">
    <location>
        <begin position="58"/>
        <end position="79"/>
    </location>
</feature>
<reference evidence="16 17" key="1">
    <citation type="submission" date="2012-05" db="EMBL/GenBank/DDBJ databases">
        <title>Recombination and specialization in a pathogen metapopulation.</title>
        <authorList>
            <person name="Gardiner A."/>
            <person name="Kemen E."/>
            <person name="Schultz-Larsen T."/>
            <person name="MacLean D."/>
            <person name="Van Oosterhout C."/>
            <person name="Jones J.D.G."/>
        </authorList>
    </citation>
    <scope>NUCLEOTIDE SEQUENCE [LARGE SCALE GENOMIC DNA]</scope>
    <source>
        <strain evidence="16 17">Ac Nc2</strain>
    </source>
</reference>
<evidence type="ECO:0000313" key="16">
    <source>
        <dbReference type="EMBL" id="CCI40660.1"/>
    </source>
</evidence>
<dbReference type="GO" id="GO:0005634">
    <property type="term" value="C:nucleus"/>
    <property type="evidence" value="ECO:0007669"/>
    <property type="project" value="TreeGrafter"/>
</dbReference>
<keyword evidence="10" id="KW-0408">Iron</keyword>
<accession>A0A024G1X1</accession>
<dbReference type="Gene3D" id="1.10.340.30">
    <property type="entry name" value="Hypothetical protein, domain 2"/>
    <property type="match status" value="1"/>
</dbReference>
<evidence type="ECO:0000313" key="17">
    <source>
        <dbReference type="Proteomes" id="UP000053237"/>
    </source>
</evidence>
<evidence type="ECO:0000256" key="6">
    <source>
        <dbReference type="ARBA" id="ARBA00022485"/>
    </source>
</evidence>
<evidence type="ECO:0000256" key="3">
    <source>
        <dbReference type="ARBA" id="ARBA00008343"/>
    </source>
</evidence>
<dbReference type="InterPro" id="IPR000445">
    <property type="entry name" value="HhH_motif"/>
</dbReference>
<evidence type="ECO:0000256" key="4">
    <source>
        <dbReference type="ARBA" id="ARBA00012045"/>
    </source>
</evidence>
<dbReference type="GO" id="GO:0006284">
    <property type="term" value="P:base-excision repair"/>
    <property type="evidence" value="ECO:0007669"/>
    <property type="project" value="InterPro"/>
</dbReference>
<comment type="cofactor">
    <cofactor evidence="2">
        <name>[4Fe-4S] cluster</name>
        <dbReference type="ChEBI" id="CHEBI:49883"/>
    </cofactor>
</comment>
<dbReference type="GO" id="GO:0051539">
    <property type="term" value="F:4 iron, 4 sulfur cluster binding"/>
    <property type="evidence" value="ECO:0007669"/>
    <property type="project" value="UniProtKB-KW"/>
</dbReference>
<dbReference type="InterPro" id="IPR023170">
    <property type="entry name" value="HhH_base_excis_C"/>
</dbReference>
<comment type="catalytic activity">
    <reaction evidence="1">
        <text>Hydrolyzes free adenine bases from 7,8-dihydro-8-oxoguanine:adenine mismatched double-stranded DNA, leaving an apurinic site.</text>
        <dbReference type="EC" id="3.2.2.31"/>
    </reaction>
</comment>
<keyword evidence="7" id="KW-0479">Metal-binding</keyword>
<dbReference type="SMART" id="SM00478">
    <property type="entry name" value="ENDO3c"/>
    <property type="match status" value="1"/>
</dbReference>
<dbReference type="PROSITE" id="PS01155">
    <property type="entry name" value="ENDONUCLEASE_III_2"/>
    <property type="match status" value="1"/>
</dbReference>
<organism evidence="16 17">
    <name type="scientific">Albugo candida</name>
    <dbReference type="NCBI Taxonomy" id="65357"/>
    <lineage>
        <taxon>Eukaryota</taxon>
        <taxon>Sar</taxon>
        <taxon>Stramenopiles</taxon>
        <taxon>Oomycota</taxon>
        <taxon>Peronosporomycetes</taxon>
        <taxon>Albuginales</taxon>
        <taxon>Albuginaceae</taxon>
        <taxon>Albugo</taxon>
    </lineage>
</organism>
<dbReference type="InterPro" id="IPR003265">
    <property type="entry name" value="HhH-GPD_domain"/>
</dbReference>
<evidence type="ECO:0000256" key="12">
    <source>
        <dbReference type="ARBA" id="ARBA00023204"/>
    </source>
</evidence>
<dbReference type="GO" id="GO:0035485">
    <property type="term" value="F:adenine/guanine mispair binding"/>
    <property type="evidence" value="ECO:0007669"/>
    <property type="project" value="TreeGrafter"/>
</dbReference>
<dbReference type="GO" id="GO:0034039">
    <property type="term" value="F:8-oxo-7,8-dihydroguanine DNA N-glycosylase activity"/>
    <property type="evidence" value="ECO:0007669"/>
    <property type="project" value="TreeGrafter"/>
</dbReference>
<dbReference type="InParanoid" id="A0A024G1X1"/>
<evidence type="ECO:0000256" key="13">
    <source>
        <dbReference type="ARBA" id="ARBA00023295"/>
    </source>
</evidence>
<name>A0A024G1X1_9STRA</name>
<evidence type="ECO:0000256" key="10">
    <source>
        <dbReference type="ARBA" id="ARBA00023004"/>
    </source>
</evidence>
<keyword evidence="17" id="KW-1185">Reference proteome</keyword>
<dbReference type="GO" id="GO:0006298">
    <property type="term" value="P:mismatch repair"/>
    <property type="evidence" value="ECO:0007669"/>
    <property type="project" value="TreeGrafter"/>
</dbReference>
<keyword evidence="8" id="KW-0227">DNA damage</keyword>
<gene>
    <name evidence="16" type="ORF">BN9_014440</name>
</gene>
<comment type="similarity">
    <text evidence="3">Belongs to the Nth/MutY family.</text>
</comment>
<dbReference type="EMBL" id="CAIX01000010">
    <property type="protein sequence ID" value="CCI40660.1"/>
    <property type="molecule type" value="Genomic_DNA"/>
</dbReference>
<dbReference type="GO" id="GO:0046872">
    <property type="term" value="F:metal ion binding"/>
    <property type="evidence" value="ECO:0007669"/>
    <property type="project" value="UniProtKB-KW"/>
</dbReference>
<dbReference type="AlphaFoldDB" id="A0A024G1X1"/>
<keyword evidence="9" id="KW-0378">Hydrolase</keyword>
<dbReference type="PANTHER" id="PTHR42944">
    <property type="entry name" value="ADENINE DNA GLYCOSYLASE"/>
    <property type="match status" value="1"/>
</dbReference>
<dbReference type="Pfam" id="PF00730">
    <property type="entry name" value="HhH-GPD"/>
    <property type="match status" value="1"/>
</dbReference>